<evidence type="ECO:0000256" key="5">
    <source>
        <dbReference type="ARBA" id="ARBA00048600"/>
    </source>
</evidence>
<reference evidence="7 8" key="1">
    <citation type="submission" date="2015-10" db="EMBL/GenBank/DDBJ databases">
        <title>Metagenome-Assembled Genomes uncover a global brackish microbiome.</title>
        <authorList>
            <person name="Hugerth L.W."/>
            <person name="Larsson J."/>
            <person name="Alneberg J."/>
            <person name="Lindh M.V."/>
            <person name="Legrand C."/>
            <person name="Pinhassi J."/>
            <person name="Andersson A.F."/>
        </authorList>
    </citation>
    <scope>NUCLEOTIDE SEQUENCE [LARGE SCALE GENOMIC DNA]</scope>
    <source>
        <strain evidence="7">BACL9 MAG-120820-bin42</strain>
    </source>
</reference>
<evidence type="ECO:0000256" key="1">
    <source>
        <dbReference type="ARBA" id="ARBA00013263"/>
    </source>
</evidence>
<keyword evidence="3" id="KW-0547">Nucleotide-binding</keyword>
<evidence type="ECO:0000256" key="2">
    <source>
        <dbReference type="ARBA" id="ARBA00022598"/>
    </source>
</evidence>
<organism evidence="7 8">
    <name type="scientific">Verrucomicrobia subdivision 6 bacterium BACL9 MAG-120820-bin42</name>
    <dbReference type="NCBI Taxonomy" id="1655634"/>
    <lineage>
        <taxon>Bacteria</taxon>
        <taxon>Pseudomonadati</taxon>
        <taxon>Verrucomicrobiota</taxon>
        <taxon>Verrucomicrobiia</taxon>
        <taxon>Verrucomicrobiales</taxon>
        <taxon>Verrucomicrobia subdivision 6</taxon>
    </lineage>
</organism>
<dbReference type="Pfam" id="PF02785">
    <property type="entry name" value="Biotin_carb_C"/>
    <property type="match status" value="1"/>
</dbReference>
<keyword evidence="2" id="KW-0436">Ligase</keyword>
<comment type="caution">
    <text evidence="7">The sequence shown here is derived from an EMBL/GenBank/DDBJ whole genome shotgun (WGS) entry which is preliminary data.</text>
</comment>
<dbReference type="Proteomes" id="UP000051557">
    <property type="component" value="Unassembled WGS sequence"/>
</dbReference>
<dbReference type="PANTHER" id="PTHR48095:SF2">
    <property type="entry name" value="BIOTIN CARBOXYLASE, CHLOROPLASTIC"/>
    <property type="match status" value="1"/>
</dbReference>
<feature type="domain" description="Biotin carboxylation" evidence="6">
    <location>
        <begin position="1"/>
        <end position="55"/>
    </location>
</feature>
<name>A0A0R2XD09_9BACT</name>
<sequence>MGPDRATAVARLQRALDETIIRGVKTTIPLGQRIVRDQDFRRGKYSTHFLERFFERKVESSA</sequence>
<dbReference type="GO" id="GO:0004075">
    <property type="term" value="F:biotin carboxylase activity"/>
    <property type="evidence" value="ECO:0007669"/>
    <property type="project" value="UniProtKB-EC"/>
</dbReference>
<dbReference type="SMART" id="SM00878">
    <property type="entry name" value="Biotin_carb_C"/>
    <property type="match status" value="1"/>
</dbReference>
<dbReference type="EC" id="6.3.4.14" evidence="1"/>
<dbReference type="PROSITE" id="PS50979">
    <property type="entry name" value="BC"/>
    <property type="match status" value="1"/>
</dbReference>
<dbReference type="InterPro" id="IPR005482">
    <property type="entry name" value="Biotin_COase_C"/>
</dbReference>
<dbReference type="InterPro" id="IPR051602">
    <property type="entry name" value="ACC_Biotin_Carboxylase"/>
</dbReference>
<evidence type="ECO:0000313" key="7">
    <source>
        <dbReference type="EMBL" id="KRP32243.1"/>
    </source>
</evidence>
<evidence type="ECO:0000259" key="6">
    <source>
        <dbReference type="PROSITE" id="PS50979"/>
    </source>
</evidence>
<dbReference type="PANTHER" id="PTHR48095">
    <property type="entry name" value="PYRUVATE CARBOXYLASE SUBUNIT A"/>
    <property type="match status" value="1"/>
</dbReference>
<dbReference type="InterPro" id="IPR011054">
    <property type="entry name" value="Rudment_hybrid_motif"/>
</dbReference>
<dbReference type="EMBL" id="LIDM01000146">
    <property type="protein sequence ID" value="KRP32243.1"/>
    <property type="molecule type" value="Genomic_DNA"/>
</dbReference>
<dbReference type="GO" id="GO:0005524">
    <property type="term" value="F:ATP binding"/>
    <property type="evidence" value="ECO:0007669"/>
    <property type="project" value="UniProtKB-KW"/>
</dbReference>
<proteinExistence type="predicted"/>
<dbReference type="InterPro" id="IPR011764">
    <property type="entry name" value="Biotin_carboxylation_dom"/>
</dbReference>
<evidence type="ECO:0000256" key="4">
    <source>
        <dbReference type="ARBA" id="ARBA00022840"/>
    </source>
</evidence>
<accession>A0A0R2XD09</accession>
<keyword evidence="4" id="KW-0067">ATP-binding</keyword>
<evidence type="ECO:0000256" key="3">
    <source>
        <dbReference type="ARBA" id="ARBA00022741"/>
    </source>
</evidence>
<dbReference type="AlphaFoldDB" id="A0A0R2XD09"/>
<dbReference type="SUPFAM" id="SSF51246">
    <property type="entry name" value="Rudiment single hybrid motif"/>
    <property type="match status" value="1"/>
</dbReference>
<comment type="catalytic activity">
    <reaction evidence="5">
        <text>N(6)-biotinyl-L-lysyl-[protein] + hydrogencarbonate + ATP = N(6)-carboxybiotinyl-L-lysyl-[protein] + ADP + phosphate + H(+)</text>
        <dbReference type="Rhea" id="RHEA:13501"/>
        <dbReference type="Rhea" id="RHEA-COMP:10505"/>
        <dbReference type="Rhea" id="RHEA-COMP:10506"/>
        <dbReference type="ChEBI" id="CHEBI:15378"/>
        <dbReference type="ChEBI" id="CHEBI:17544"/>
        <dbReference type="ChEBI" id="CHEBI:30616"/>
        <dbReference type="ChEBI" id="CHEBI:43474"/>
        <dbReference type="ChEBI" id="CHEBI:83144"/>
        <dbReference type="ChEBI" id="CHEBI:83145"/>
        <dbReference type="ChEBI" id="CHEBI:456216"/>
        <dbReference type="EC" id="6.3.4.14"/>
    </reaction>
</comment>
<protein>
    <recommendedName>
        <fullName evidence="1">biotin carboxylase</fullName>
        <ecNumber evidence="1">6.3.4.14</ecNumber>
    </recommendedName>
</protein>
<evidence type="ECO:0000313" key="8">
    <source>
        <dbReference type="Proteomes" id="UP000051557"/>
    </source>
</evidence>
<gene>
    <name evidence="7" type="ORF">ABS32_04410</name>
</gene>
<dbReference type="Gene3D" id="3.30.470.20">
    <property type="entry name" value="ATP-grasp fold, B domain"/>
    <property type="match status" value="1"/>
</dbReference>